<protein>
    <submittedName>
        <fullName evidence="2">Glycosyltransferase pgli</fullName>
    </submittedName>
</protein>
<evidence type="ECO:0000313" key="2">
    <source>
        <dbReference type="EMBL" id="KUG21775.1"/>
    </source>
</evidence>
<proteinExistence type="predicted"/>
<reference evidence="2" key="1">
    <citation type="journal article" date="2015" name="Proc. Natl. Acad. Sci. U.S.A.">
        <title>Networks of energetic and metabolic interactions define dynamics in microbial communities.</title>
        <authorList>
            <person name="Embree M."/>
            <person name="Liu J.K."/>
            <person name="Al-Bassam M.M."/>
            <person name="Zengler K."/>
        </authorList>
    </citation>
    <scope>NUCLEOTIDE SEQUENCE</scope>
</reference>
<dbReference type="InterPro" id="IPR029044">
    <property type="entry name" value="Nucleotide-diphossugar_trans"/>
</dbReference>
<gene>
    <name evidence="2" type="ORF">ASZ90_008480</name>
</gene>
<dbReference type="Gene3D" id="3.90.550.10">
    <property type="entry name" value="Spore Coat Polysaccharide Biosynthesis Protein SpsA, Chain A"/>
    <property type="match status" value="1"/>
</dbReference>
<dbReference type="PANTHER" id="PTHR22916">
    <property type="entry name" value="GLYCOSYLTRANSFERASE"/>
    <property type="match status" value="1"/>
</dbReference>
<dbReference type="Pfam" id="PF00535">
    <property type="entry name" value="Glycos_transf_2"/>
    <property type="match status" value="1"/>
</dbReference>
<name>A0A0W8FLK2_9ZZZZ</name>
<sequence length="322" mass="37830">MKSPLVTIIIPTYNQADYLGDAVRSALRQDYANLEIIIADDCSSDNTPEIAKKYAGDERLKYYRNETNLGKTANYRRTLYEFAGGEWILNLDGDDYLTDDNYISFAVEQIGRYQNVVLFTAGVKSVLEKRCRLPHTHRLVKKQTYMEGINLFLNWQRYKIPHLTSLYHRPTACRIGFYDVDISSTDWESFLRLVLHGNVILSEKIAGVWRKHENNLSRAMDFRQFAANFAFITKPMEYALSKGYDNAMLKSWEKTMTESIMRGQFNEVWINVMRKRSLAEMIQFIQTVKKEKPEFVNNFFQLKNIARFFLYFLLTVAWRMGR</sequence>
<dbReference type="InterPro" id="IPR001173">
    <property type="entry name" value="Glyco_trans_2-like"/>
</dbReference>
<dbReference type="EMBL" id="LNQE01001023">
    <property type="protein sequence ID" value="KUG21775.1"/>
    <property type="molecule type" value="Genomic_DNA"/>
</dbReference>
<organism evidence="2">
    <name type="scientific">hydrocarbon metagenome</name>
    <dbReference type="NCBI Taxonomy" id="938273"/>
    <lineage>
        <taxon>unclassified sequences</taxon>
        <taxon>metagenomes</taxon>
        <taxon>ecological metagenomes</taxon>
    </lineage>
</organism>
<dbReference type="CDD" id="cd00761">
    <property type="entry name" value="Glyco_tranf_GTA_type"/>
    <property type="match status" value="1"/>
</dbReference>
<dbReference type="GO" id="GO:0016758">
    <property type="term" value="F:hexosyltransferase activity"/>
    <property type="evidence" value="ECO:0007669"/>
    <property type="project" value="UniProtKB-ARBA"/>
</dbReference>
<comment type="caution">
    <text evidence="2">The sequence shown here is derived from an EMBL/GenBank/DDBJ whole genome shotgun (WGS) entry which is preliminary data.</text>
</comment>
<dbReference type="SUPFAM" id="SSF53448">
    <property type="entry name" value="Nucleotide-diphospho-sugar transferases"/>
    <property type="match status" value="1"/>
</dbReference>
<dbReference type="AlphaFoldDB" id="A0A0W8FLK2"/>
<evidence type="ECO:0000259" key="1">
    <source>
        <dbReference type="Pfam" id="PF00535"/>
    </source>
</evidence>
<feature type="domain" description="Glycosyltransferase 2-like" evidence="1">
    <location>
        <begin position="7"/>
        <end position="140"/>
    </location>
</feature>
<accession>A0A0W8FLK2</accession>
<keyword evidence="2" id="KW-0808">Transferase</keyword>
<dbReference type="PANTHER" id="PTHR22916:SF3">
    <property type="entry name" value="UDP-GLCNAC:BETAGAL BETA-1,3-N-ACETYLGLUCOSAMINYLTRANSFERASE-LIKE PROTEIN 1"/>
    <property type="match status" value="1"/>
</dbReference>